<evidence type="ECO:0000313" key="2">
    <source>
        <dbReference type="EMBL" id="NYI42481.1"/>
    </source>
</evidence>
<dbReference type="Proteomes" id="UP000547973">
    <property type="component" value="Unassembled WGS sequence"/>
</dbReference>
<feature type="region of interest" description="Disordered" evidence="1">
    <location>
        <begin position="1"/>
        <end position="26"/>
    </location>
</feature>
<evidence type="ECO:0000313" key="3">
    <source>
        <dbReference type="Proteomes" id="UP000547973"/>
    </source>
</evidence>
<comment type="caution">
    <text evidence="2">The sequence shown here is derived from an EMBL/GenBank/DDBJ whole genome shotgun (WGS) entry which is preliminary data.</text>
</comment>
<dbReference type="AlphaFoldDB" id="A0A7Z0CIE4"/>
<organism evidence="2 3">
    <name type="scientific">Demequina lutea</name>
    <dbReference type="NCBI Taxonomy" id="431489"/>
    <lineage>
        <taxon>Bacteria</taxon>
        <taxon>Bacillati</taxon>
        <taxon>Actinomycetota</taxon>
        <taxon>Actinomycetes</taxon>
        <taxon>Micrococcales</taxon>
        <taxon>Demequinaceae</taxon>
        <taxon>Demequina</taxon>
    </lineage>
</organism>
<proteinExistence type="predicted"/>
<feature type="compositionally biased region" description="Polar residues" evidence="1">
    <location>
        <begin position="16"/>
        <end position="26"/>
    </location>
</feature>
<accession>A0A7Z0CIE4</accession>
<name>A0A7Z0CIE4_9MICO</name>
<evidence type="ECO:0000256" key="1">
    <source>
        <dbReference type="SAM" id="MobiDB-lite"/>
    </source>
</evidence>
<sequence length="73" mass="7658">MFDIGREQTPIAGTDRTITTSSTEQSVALPMPRDRSIGDLARTLTDRDGILDFGPPLTGDGVVDAAADRPTGA</sequence>
<keyword evidence="3" id="KW-1185">Reference proteome</keyword>
<protein>
    <submittedName>
        <fullName evidence="2">Uncharacterized protein</fullName>
    </submittedName>
</protein>
<dbReference type="EMBL" id="JACBZO010000001">
    <property type="protein sequence ID" value="NYI42481.1"/>
    <property type="molecule type" value="Genomic_DNA"/>
</dbReference>
<gene>
    <name evidence="2" type="ORF">BKA03_002600</name>
</gene>
<reference evidence="2 3" key="1">
    <citation type="submission" date="2020-07" db="EMBL/GenBank/DDBJ databases">
        <title>Sequencing the genomes of 1000 actinobacteria strains.</title>
        <authorList>
            <person name="Klenk H.-P."/>
        </authorList>
    </citation>
    <scope>NUCLEOTIDE SEQUENCE [LARGE SCALE GENOMIC DNA]</scope>
    <source>
        <strain evidence="2 3">DSM 19970</strain>
    </source>
</reference>